<dbReference type="RefSeq" id="WP_183940802.1">
    <property type="nucleotide sequence ID" value="NZ_JACHBI010000022.1"/>
</dbReference>
<accession>A0A7W9D4L1</accession>
<dbReference type="InterPro" id="IPR007527">
    <property type="entry name" value="Znf_SWIM"/>
</dbReference>
<dbReference type="EMBL" id="JACHBI010000022">
    <property type="protein sequence ID" value="MBB5577577.1"/>
    <property type="molecule type" value="Genomic_DNA"/>
</dbReference>
<keyword evidence="1" id="KW-0862">Zinc</keyword>
<dbReference type="Proteomes" id="UP000549882">
    <property type="component" value="Unassembled WGS sequence"/>
</dbReference>
<keyword evidence="4" id="KW-1185">Reference proteome</keyword>
<dbReference type="Pfam" id="PF04434">
    <property type="entry name" value="SWIM"/>
    <property type="match status" value="1"/>
</dbReference>
<dbReference type="AlphaFoldDB" id="A0A7W9D4L1"/>
<evidence type="ECO:0000313" key="4">
    <source>
        <dbReference type="Proteomes" id="UP000549882"/>
    </source>
</evidence>
<comment type="caution">
    <text evidence="3">The sequence shown here is derived from an EMBL/GenBank/DDBJ whole genome shotgun (WGS) entry which is preliminary data.</text>
</comment>
<proteinExistence type="predicted"/>
<evidence type="ECO:0000256" key="1">
    <source>
        <dbReference type="PROSITE-ProRule" id="PRU00325"/>
    </source>
</evidence>
<gene>
    <name evidence="3" type="ORF">GGD50_006232</name>
</gene>
<keyword evidence="1" id="KW-0863">Zinc-finger</keyword>
<feature type="domain" description="SWIM-type" evidence="2">
    <location>
        <begin position="56"/>
        <end position="93"/>
    </location>
</feature>
<organism evidence="3 4">
    <name type="scientific">Rhizobium paranaense</name>
    <dbReference type="NCBI Taxonomy" id="1650438"/>
    <lineage>
        <taxon>Bacteria</taxon>
        <taxon>Pseudomonadati</taxon>
        <taxon>Pseudomonadota</taxon>
        <taxon>Alphaproteobacteria</taxon>
        <taxon>Hyphomicrobiales</taxon>
        <taxon>Rhizobiaceae</taxon>
        <taxon>Rhizobium/Agrobacterium group</taxon>
        <taxon>Rhizobium</taxon>
    </lineage>
</organism>
<dbReference type="PROSITE" id="PS50966">
    <property type="entry name" value="ZF_SWIM"/>
    <property type="match status" value="1"/>
</dbReference>
<evidence type="ECO:0000259" key="2">
    <source>
        <dbReference type="PROSITE" id="PS50966"/>
    </source>
</evidence>
<reference evidence="3 4" key="1">
    <citation type="submission" date="2020-08" db="EMBL/GenBank/DDBJ databases">
        <title>Genomic Encyclopedia of Type Strains, Phase IV (KMG-V): Genome sequencing to study the core and pangenomes of soil and plant-associated prokaryotes.</title>
        <authorList>
            <person name="Whitman W."/>
        </authorList>
    </citation>
    <scope>NUCLEOTIDE SEQUENCE [LARGE SCALE GENOMIC DNA]</scope>
    <source>
        <strain evidence="3 4">SEMIA 4064</strain>
    </source>
</reference>
<protein>
    <submittedName>
        <fullName evidence="3">Putative Zn finger protein</fullName>
    </submittedName>
</protein>
<dbReference type="GO" id="GO:0008270">
    <property type="term" value="F:zinc ion binding"/>
    <property type="evidence" value="ECO:0007669"/>
    <property type="project" value="UniProtKB-KW"/>
</dbReference>
<evidence type="ECO:0000313" key="3">
    <source>
        <dbReference type="EMBL" id="MBB5577577.1"/>
    </source>
</evidence>
<sequence length="602" mass="66726">MKRPVFDENAVRALATVESFARGREYLRRDAVLGLERRGGRIIAEVEGSEFTSTPYAVTIELHDAGVAATRCTCPYDWGGACKHIVAVLLKCMEAPGAVVERPSLADMLGDLDRQALMALLVKRAGQDPGLEPWLEAELATSVPEMMGQPPAAINPEFVRRQAERLLSGRYPSRRAWDDDGPALDEEAFSALIDKAKPFLDIGEGRNALKILEPVMEALVPAWSEQADFDETLHEFFPSLGQLIAEAVLMSDLLPEERDDLMVRLDVWQGMLDDYGLDDYLQVAVDALEQGWDEIGLDDALAGRSRSWPPSGRSDRTSERLTQARLRVLNVDGRTEAYLNLASAAGCHGDYTAMLVRLGRLDEAVDHARKRFRSGEETLQLARLLKDAGHIDAALDLAEWGLGQRLGEDRFSGAANLARWLRDNAGLLGRKELAVIAARYAFNLSLSLEDFEVAAILAGPDWIELRVSLLASLAAAPYAWDRTKIYLHEGMTTEAVRSVDLKTMLVDPKDTDLMRLADVARASHPDWVINIAERMANSIMEAGHSGRYELAAQWLEKAALAYDAAGRLEDWVARIELLIEKHRRKHKLRPLLAALRPGARTP</sequence>
<name>A0A7W9D4L1_9HYPH</name>
<keyword evidence="1" id="KW-0479">Metal-binding</keyword>